<dbReference type="EMBL" id="PEZV01000036">
    <property type="protein sequence ID" value="PIT97107.1"/>
    <property type="molecule type" value="Genomic_DNA"/>
</dbReference>
<feature type="signal peptide" evidence="1">
    <location>
        <begin position="1"/>
        <end position="24"/>
    </location>
</feature>
<proteinExistence type="predicted"/>
<dbReference type="AlphaFoldDB" id="A0A2M6WWE7"/>
<feature type="chain" id="PRO_5014863298" description="DUF192 domain-containing protein" evidence="1">
    <location>
        <begin position="25"/>
        <end position="148"/>
    </location>
</feature>
<reference evidence="3" key="1">
    <citation type="submission" date="2017-09" db="EMBL/GenBank/DDBJ databases">
        <title>Depth-based differentiation of microbial function through sediment-hosted aquifers and enrichment of novel symbionts in the deep terrestrial subsurface.</title>
        <authorList>
            <person name="Probst A.J."/>
            <person name="Ladd B."/>
            <person name="Jarett J.K."/>
            <person name="Geller-Mcgrath D.E."/>
            <person name="Sieber C.M.K."/>
            <person name="Emerson J.B."/>
            <person name="Anantharaman K."/>
            <person name="Thomas B.C."/>
            <person name="Malmstrom R."/>
            <person name="Stieglmeier M."/>
            <person name="Klingl A."/>
            <person name="Woyke T."/>
            <person name="Ryan C.M."/>
            <person name="Banfield J.F."/>
        </authorList>
    </citation>
    <scope>NUCLEOTIDE SEQUENCE [LARGE SCALE GENOMIC DNA]</scope>
</reference>
<keyword evidence="1" id="KW-0732">Signal</keyword>
<dbReference type="PROSITE" id="PS51257">
    <property type="entry name" value="PROKAR_LIPOPROTEIN"/>
    <property type="match status" value="1"/>
</dbReference>
<evidence type="ECO:0000256" key="1">
    <source>
        <dbReference type="SAM" id="SignalP"/>
    </source>
</evidence>
<dbReference type="InterPro" id="IPR003795">
    <property type="entry name" value="DUF192"/>
</dbReference>
<evidence type="ECO:0000313" key="2">
    <source>
        <dbReference type="EMBL" id="PIT97107.1"/>
    </source>
</evidence>
<evidence type="ECO:0008006" key="4">
    <source>
        <dbReference type="Google" id="ProtNLM"/>
    </source>
</evidence>
<dbReference type="Proteomes" id="UP000228596">
    <property type="component" value="Unassembled WGS sequence"/>
</dbReference>
<dbReference type="InterPro" id="IPR038695">
    <property type="entry name" value="Saro_0823-like_sf"/>
</dbReference>
<accession>A0A2M6WWE7</accession>
<comment type="caution">
    <text evidence="2">The sequence shown here is derived from an EMBL/GenBank/DDBJ whole genome shotgun (WGS) entry which is preliminary data.</text>
</comment>
<name>A0A2M6WWE7_9BACT</name>
<organism evidence="2 3">
    <name type="scientific">Candidatus Berkelbacteria bacterium CG10_big_fil_rev_8_21_14_0_10_41_12</name>
    <dbReference type="NCBI Taxonomy" id="1974513"/>
    <lineage>
        <taxon>Bacteria</taxon>
        <taxon>Candidatus Berkelbacteria</taxon>
    </lineage>
</organism>
<sequence length="148" mass="16920">MKKTLACLLLFIACIIIFTGCTQNYNDNSQIRLEINRKKFTFEVAKSEEKKQKGLAGIKSLDPNKGMIFIFDKSDYLQFWMKDTLIPLQILFINGCEIVDAQETKVGEDPSNPQIIYKSKAPADKAIEVNQNTFEEDIVGQKIQEFCK</sequence>
<dbReference type="Gene3D" id="2.60.120.1140">
    <property type="entry name" value="Protein of unknown function DUF192"/>
    <property type="match status" value="1"/>
</dbReference>
<dbReference type="Pfam" id="PF02643">
    <property type="entry name" value="DUF192"/>
    <property type="match status" value="1"/>
</dbReference>
<dbReference type="PANTHER" id="PTHR37953:SF1">
    <property type="entry name" value="UPF0127 PROTEIN MJ1496"/>
    <property type="match status" value="1"/>
</dbReference>
<evidence type="ECO:0000313" key="3">
    <source>
        <dbReference type="Proteomes" id="UP000228596"/>
    </source>
</evidence>
<gene>
    <name evidence="2" type="ORF">COT77_03260</name>
</gene>
<protein>
    <recommendedName>
        <fullName evidence="4">DUF192 domain-containing protein</fullName>
    </recommendedName>
</protein>
<dbReference type="PANTHER" id="PTHR37953">
    <property type="entry name" value="UPF0127 PROTEIN MJ1496"/>
    <property type="match status" value="1"/>
</dbReference>